<dbReference type="Pfam" id="PF08571">
    <property type="entry name" value="Yos1"/>
    <property type="match status" value="1"/>
</dbReference>
<keyword evidence="1" id="KW-1133">Transmembrane helix</keyword>
<organism evidence="2">
    <name type="scientific">Prunus dulcis</name>
    <name type="common">Almond</name>
    <name type="synonym">Amygdalus dulcis</name>
    <dbReference type="NCBI Taxonomy" id="3755"/>
    <lineage>
        <taxon>Eukaryota</taxon>
        <taxon>Viridiplantae</taxon>
        <taxon>Streptophyta</taxon>
        <taxon>Embryophyta</taxon>
        <taxon>Tracheophyta</taxon>
        <taxon>Spermatophyta</taxon>
        <taxon>Magnoliopsida</taxon>
        <taxon>eudicotyledons</taxon>
        <taxon>Gunneridae</taxon>
        <taxon>Pentapetalae</taxon>
        <taxon>rosids</taxon>
        <taxon>fabids</taxon>
        <taxon>Rosales</taxon>
        <taxon>Rosaceae</taxon>
        <taxon>Amygdaloideae</taxon>
        <taxon>Amygdaleae</taxon>
        <taxon>Prunus</taxon>
    </lineage>
</organism>
<dbReference type="EMBL" id="AP019302">
    <property type="protein sequence ID" value="BBH06228.1"/>
    <property type="molecule type" value="Genomic_DNA"/>
</dbReference>
<accession>A0A4Y1RQP6</accession>
<proteinExistence type="predicted"/>
<dbReference type="AlphaFoldDB" id="A0A4Y1RQP6"/>
<gene>
    <name evidence="2" type="ORF">Prudu_017811</name>
</gene>
<keyword evidence="1" id="KW-0812">Transmembrane</keyword>
<feature type="non-terminal residue" evidence="2">
    <location>
        <position position="1"/>
    </location>
</feature>
<reference evidence="2" key="1">
    <citation type="journal article" date="2019" name="Science">
        <title>Mutation of a bHLH transcription factor allowed almond domestication.</title>
        <authorList>
            <person name="Sanchez-Perez R."/>
            <person name="Pavan S."/>
            <person name="Mazzeo R."/>
            <person name="Moldovan C."/>
            <person name="Aiese Cigliano R."/>
            <person name="Del Cueto J."/>
            <person name="Ricciardi F."/>
            <person name="Lotti C."/>
            <person name="Ricciardi L."/>
            <person name="Dicenta F."/>
            <person name="Lopez-Marques R.L."/>
            <person name="Lindberg Moller B."/>
        </authorList>
    </citation>
    <scope>NUCLEOTIDE SEQUENCE</scope>
</reference>
<feature type="transmembrane region" description="Helical" evidence="1">
    <location>
        <begin position="132"/>
        <end position="156"/>
    </location>
</feature>
<sequence>LTHLDKYLHIREVRSLLFLPCSSATSLLLSPSLCKIYRVFIYWNQTYTWSILNRQIKSYQRILTRLGLVLKPSIVSSRQGGGFQPRNDWFSSNRFNYVKFMSFSFDQFLTLNVYPSYPVQDLHSFGTKMFPLLSFFTGFATLIQGFLLLANAFAVLNEDRFLDPRGGPCYKFKEEEPRSRERS</sequence>
<name>A0A4Y1RQP6_PRUDU</name>
<dbReference type="InterPro" id="IPR013880">
    <property type="entry name" value="Yos1"/>
</dbReference>
<evidence type="ECO:0000256" key="1">
    <source>
        <dbReference type="SAM" id="Phobius"/>
    </source>
</evidence>
<protein>
    <submittedName>
        <fullName evidence="2">Yos1-like protein</fullName>
    </submittedName>
</protein>
<keyword evidence="1" id="KW-0472">Membrane</keyword>
<evidence type="ECO:0000313" key="2">
    <source>
        <dbReference type="EMBL" id="BBH06228.1"/>
    </source>
</evidence>